<dbReference type="InterPro" id="IPR037066">
    <property type="entry name" value="Plug_dom_sf"/>
</dbReference>
<keyword evidence="3 7" id="KW-1134">Transmembrane beta strand</keyword>
<dbReference type="EMBL" id="JAULBC010000001">
    <property type="protein sequence ID" value="MEX6686832.1"/>
    <property type="molecule type" value="Genomic_DNA"/>
</dbReference>
<dbReference type="Proteomes" id="UP001560573">
    <property type="component" value="Unassembled WGS sequence"/>
</dbReference>
<keyword evidence="6 7" id="KW-0998">Cell outer membrane</keyword>
<dbReference type="InterPro" id="IPR008969">
    <property type="entry name" value="CarboxyPept-like_regulatory"/>
</dbReference>
<evidence type="ECO:0000256" key="7">
    <source>
        <dbReference type="PROSITE-ProRule" id="PRU01360"/>
    </source>
</evidence>
<evidence type="ECO:0000256" key="6">
    <source>
        <dbReference type="ARBA" id="ARBA00023237"/>
    </source>
</evidence>
<comment type="subcellular location">
    <subcellularLocation>
        <location evidence="1 7">Cell outer membrane</location>
        <topology evidence="1 7">Multi-pass membrane protein</topology>
    </subcellularLocation>
</comment>
<dbReference type="NCBIfam" id="TIGR04057">
    <property type="entry name" value="SusC_RagA_signa"/>
    <property type="match status" value="1"/>
</dbReference>
<evidence type="ECO:0000259" key="8">
    <source>
        <dbReference type="Pfam" id="PF07715"/>
    </source>
</evidence>
<dbReference type="PROSITE" id="PS52016">
    <property type="entry name" value="TONB_DEPENDENT_REC_3"/>
    <property type="match status" value="1"/>
</dbReference>
<gene>
    <name evidence="9" type="ORF">QTN47_04970</name>
</gene>
<dbReference type="Gene3D" id="2.40.170.20">
    <property type="entry name" value="TonB-dependent receptor, beta-barrel domain"/>
    <property type="match status" value="1"/>
</dbReference>
<sequence>MKKRNKPIALAGKLLRRKFLLIVKLSMIFLTVSCLQADAKSRYLKTATGLSEVETQLTVSGIVKNEKGDLLPGATITLKNTTVTSSTNEEGKFSLIIPEKEGILVFSYIGYEDYEIHITASQSLNISLKDKVKVVDEVVVIGYGSMKKKNITGAIASVKGKDLDVTTSTNFAQSLQGKAAGVQVVQSTGQPGAGVSVQIRSNPSNASAGVLYVIDGVPVNGGAGIPEGPSGNFGGTDQSELNFINPNDIESIEFLKDAASASIYGARAGAGVVLITTKKGKSGKVRIQYNGNYGVQKTAKMFEVLDTKTYMNQVNLIDLERWMQSNNVAPYYGAVPADAVSPGFTPRFSQHEIDTTPMRPNAMEAIQRNGYITQYDLSLSGGNGKTSYFISGNYLDQKGVLLGTDYKRYNSRINIDQAISDKLKAGVNLITSNSVSHTTGTGGLYENGGIISAALYYPAHLPLQNPDGSFPLNPRYTSVPNPLSYQLVDNVVHTSRLLTSGFIEWEVIKNLKAKALFSYDQSVANRDAYLPSTFSASAANGGSASRANNNSNIALTEYTLSYSRDLGKYQTLNAFAGYSYNVLSGDNLSGSNQNFVSDVFSYYNLGAGQSAKPTVGSGKYKNIWASYVGRVIYTLKNKYSLQASFRRDGSDKFADNKKWGNFFGTAASWLISDENFMSAVKPVSLLKLRVSYGELGNSNIGNNAFAAYGVVSSPLFGNNVPNTAISLTQANNANLTWETASDLNVGVDFGLFDNRLSGSLDYFNKTIRNLLSYVPFPADFTVGGVWSNAGTTRSVGYDIGLQSRNIVSKKAGGFTWTTNITFSHYLNYWIKRAPEALAVLERFKEPTGKNALFNGIYGYLSEGIYKGNGEKSALMPDMIPGGLVIKDIHGYDAAGNLTGADGKITSADQTLLGNRDPKFNFGIGNTLRYKDFDFTIFFSGLSGKGVSPYSPNGQYRIASLAALMGTYGWNTMPVSLTRWSFANPNGDFPTGLSDPKYAQFQNSASYWIIDRSFLRCRNITLGYTLPNSITQKQHVFTGLRVSFDVQNPFTITKYPGLDPELDQGNYYPLAKSYVLGVNMTF</sequence>
<keyword evidence="9" id="KW-0675">Receptor</keyword>
<keyword evidence="10" id="KW-1185">Reference proteome</keyword>
<evidence type="ECO:0000256" key="3">
    <source>
        <dbReference type="ARBA" id="ARBA00022452"/>
    </source>
</evidence>
<comment type="caution">
    <text evidence="9">The sequence shown here is derived from an EMBL/GenBank/DDBJ whole genome shotgun (WGS) entry which is preliminary data.</text>
</comment>
<proteinExistence type="inferred from homology"/>
<feature type="domain" description="TonB-dependent receptor plug" evidence="8">
    <location>
        <begin position="148"/>
        <end position="272"/>
    </location>
</feature>
<keyword evidence="2 7" id="KW-0813">Transport</keyword>
<name>A0ABV3ZAE1_9BACT</name>
<evidence type="ECO:0000313" key="9">
    <source>
        <dbReference type="EMBL" id="MEX6686832.1"/>
    </source>
</evidence>
<organism evidence="9 10">
    <name type="scientific">Danxiaibacter flavus</name>
    <dbReference type="NCBI Taxonomy" id="3049108"/>
    <lineage>
        <taxon>Bacteria</taxon>
        <taxon>Pseudomonadati</taxon>
        <taxon>Bacteroidota</taxon>
        <taxon>Chitinophagia</taxon>
        <taxon>Chitinophagales</taxon>
        <taxon>Chitinophagaceae</taxon>
        <taxon>Danxiaibacter</taxon>
    </lineage>
</organism>
<accession>A0ABV3ZAE1</accession>
<dbReference type="Pfam" id="PF13715">
    <property type="entry name" value="CarbopepD_reg_2"/>
    <property type="match status" value="1"/>
</dbReference>
<dbReference type="InterPro" id="IPR023997">
    <property type="entry name" value="TonB-dep_OMP_SusC/RagA_CS"/>
</dbReference>
<dbReference type="InterPro" id="IPR036942">
    <property type="entry name" value="Beta-barrel_TonB_sf"/>
</dbReference>
<dbReference type="SUPFAM" id="SSF56935">
    <property type="entry name" value="Porins"/>
    <property type="match status" value="1"/>
</dbReference>
<protein>
    <submittedName>
        <fullName evidence="9">TonB-dependent receptor</fullName>
    </submittedName>
</protein>
<dbReference type="RefSeq" id="WP_369328229.1">
    <property type="nucleotide sequence ID" value="NZ_JAULBC010000001.1"/>
</dbReference>
<keyword evidence="4 7" id="KW-0812">Transmembrane</keyword>
<dbReference type="Gene3D" id="2.60.40.1120">
    <property type="entry name" value="Carboxypeptidase-like, regulatory domain"/>
    <property type="match status" value="1"/>
</dbReference>
<reference evidence="9 10" key="1">
    <citation type="submission" date="2023-07" db="EMBL/GenBank/DDBJ databases">
        <authorList>
            <person name="Lian W.-H."/>
        </authorList>
    </citation>
    <scope>NUCLEOTIDE SEQUENCE [LARGE SCALE GENOMIC DNA]</scope>
    <source>
        <strain evidence="9 10">SYSU DXS3180</strain>
    </source>
</reference>
<comment type="similarity">
    <text evidence="7">Belongs to the TonB-dependent receptor family.</text>
</comment>
<dbReference type="InterPro" id="IPR039426">
    <property type="entry name" value="TonB-dep_rcpt-like"/>
</dbReference>
<evidence type="ECO:0000313" key="10">
    <source>
        <dbReference type="Proteomes" id="UP001560573"/>
    </source>
</evidence>
<dbReference type="NCBIfam" id="TIGR04056">
    <property type="entry name" value="OMP_RagA_SusC"/>
    <property type="match status" value="1"/>
</dbReference>
<evidence type="ECO:0000256" key="1">
    <source>
        <dbReference type="ARBA" id="ARBA00004571"/>
    </source>
</evidence>
<dbReference type="InterPro" id="IPR023996">
    <property type="entry name" value="TonB-dep_OMP_SusC/RagA"/>
</dbReference>
<keyword evidence="5 7" id="KW-0472">Membrane</keyword>
<evidence type="ECO:0000256" key="5">
    <source>
        <dbReference type="ARBA" id="ARBA00023136"/>
    </source>
</evidence>
<evidence type="ECO:0000256" key="4">
    <source>
        <dbReference type="ARBA" id="ARBA00022692"/>
    </source>
</evidence>
<dbReference type="Pfam" id="PF07715">
    <property type="entry name" value="Plug"/>
    <property type="match status" value="1"/>
</dbReference>
<dbReference type="InterPro" id="IPR012910">
    <property type="entry name" value="Plug_dom"/>
</dbReference>
<dbReference type="SUPFAM" id="SSF49464">
    <property type="entry name" value="Carboxypeptidase regulatory domain-like"/>
    <property type="match status" value="1"/>
</dbReference>
<dbReference type="Gene3D" id="2.170.130.10">
    <property type="entry name" value="TonB-dependent receptor, plug domain"/>
    <property type="match status" value="1"/>
</dbReference>
<evidence type="ECO:0000256" key="2">
    <source>
        <dbReference type="ARBA" id="ARBA00022448"/>
    </source>
</evidence>